<organism evidence="1 2">
    <name type="scientific">Laceyella putida</name>
    <dbReference type="NCBI Taxonomy" id="110101"/>
    <lineage>
        <taxon>Bacteria</taxon>
        <taxon>Bacillati</taxon>
        <taxon>Bacillota</taxon>
        <taxon>Bacilli</taxon>
        <taxon>Bacillales</taxon>
        <taxon>Thermoactinomycetaceae</taxon>
        <taxon>Laceyella</taxon>
    </lineage>
</organism>
<proteinExistence type="predicted"/>
<comment type="caution">
    <text evidence="1">The sequence shown here is derived from an EMBL/GenBank/DDBJ whole genome shotgun (WGS) entry which is preliminary data.</text>
</comment>
<protein>
    <recommendedName>
        <fullName evidence="3">PepSY domain-containing protein</fullName>
    </recommendedName>
</protein>
<accession>A0ABW2RHH1</accession>
<evidence type="ECO:0000313" key="2">
    <source>
        <dbReference type="Proteomes" id="UP001596500"/>
    </source>
</evidence>
<dbReference type="RefSeq" id="WP_379863742.1">
    <property type="nucleotide sequence ID" value="NZ_JBHTBW010000012.1"/>
</dbReference>
<keyword evidence="2" id="KW-1185">Reference proteome</keyword>
<evidence type="ECO:0000313" key="1">
    <source>
        <dbReference type="EMBL" id="MFC7440469.1"/>
    </source>
</evidence>
<dbReference type="Proteomes" id="UP001596500">
    <property type="component" value="Unassembled WGS sequence"/>
</dbReference>
<gene>
    <name evidence="1" type="ORF">ACFQNG_04795</name>
</gene>
<name>A0ABW2RHH1_9BACL</name>
<evidence type="ECO:0008006" key="3">
    <source>
        <dbReference type="Google" id="ProtNLM"/>
    </source>
</evidence>
<sequence length="86" mass="10119">MQDELLIKEVTSILESLDYTEVCYIKEVYWDDFGGHVYEFKAALRSQEYLIEVETFDGAIEMRRRDAQGNWEDIDLGQSSHFVGFE</sequence>
<reference evidence="2" key="1">
    <citation type="journal article" date="2019" name="Int. J. Syst. Evol. Microbiol.">
        <title>The Global Catalogue of Microorganisms (GCM) 10K type strain sequencing project: providing services to taxonomists for standard genome sequencing and annotation.</title>
        <authorList>
            <consortium name="The Broad Institute Genomics Platform"/>
            <consortium name="The Broad Institute Genome Sequencing Center for Infectious Disease"/>
            <person name="Wu L."/>
            <person name="Ma J."/>
        </authorList>
    </citation>
    <scope>NUCLEOTIDE SEQUENCE [LARGE SCALE GENOMIC DNA]</scope>
    <source>
        <strain evidence="2">CGMCC 1.12942</strain>
    </source>
</reference>
<dbReference type="EMBL" id="JBHTBW010000012">
    <property type="protein sequence ID" value="MFC7440469.1"/>
    <property type="molecule type" value="Genomic_DNA"/>
</dbReference>